<keyword evidence="2" id="KW-0175">Coiled coil</keyword>
<keyword evidence="5" id="KW-1185">Reference proteome</keyword>
<feature type="compositionally biased region" description="Polar residues" evidence="3">
    <location>
        <begin position="352"/>
        <end position="362"/>
    </location>
</feature>
<dbReference type="Pfam" id="PF03763">
    <property type="entry name" value="Remorin_C"/>
    <property type="match status" value="1"/>
</dbReference>
<feature type="compositionally biased region" description="Polar residues" evidence="3">
    <location>
        <begin position="313"/>
        <end position="322"/>
    </location>
</feature>
<dbReference type="InterPro" id="IPR005516">
    <property type="entry name" value="Remorin_C"/>
</dbReference>
<dbReference type="KEGG" id="mcha:111015849"/>
<feature type="compositionally biased region" description="Low complexity" evidence="3">
    <location>
        <begin position="35"/>
        <end position="45"/>
    </location>
</feature>
<dbReference type="Proteomes" id="UP000504603">
    <property type="component" value="Unplaced"/>
</dbReference>
<evidence type="ECO:0000256" key="2">
    <source>
        <dbReference type="SAM" id="Coils"/>
    </source>
</evidence>
<feature type="coiled-coil region" evidence="2">
    <location>
        <begin position="457"/>
        <end position="484"/>
    </location>
</feature>
<feature type="compositionally biased region" description="Basic and acidic residues" evidence="3">
    <location>
        <begin position="278"/>
        <end position="292"/>
    </location>
</feature>
<dbReference type="RefSeq" id="XP_022146712.1">
    <property type="nucleotide sequence ID" value="XM_022291020.1"/>
</dbReference>
<reference evidence="6" key="1">
    <citation type="submission" date="2025-08" db="UniProtKB">
        <authorList>
            <consortium name="RefSeq"/>
        </authorList>
    </citation>
    <scope>IDENTIFICATION</scope>
    <source>
        <strain evidence="6">OHB3-1</strain>
    </source>
</reference>
<dbReference type="OrthoDB" id="1900877at2759"/>
<gene>
    <name evidence="6" type="primary">LOC111015849</name>
</gene>
<name>A0A6J1D0C1_MOMCH</name>
<evidence type="ECO:0000256" key="1">
    <source>
        <dbReference type="ARBA" id="ARBA00005711"/>
    </source>
</evidence>
<organism evidence="5 6">
    <name type="scientific">Momordica charantia</name>
    <name type="common">Bitter gourd</name>
    <name type="synonym">Balsam pear</name>
    <dbReference type="NCBI Taxonomy" id="3673"/>
    <lineage>
        <taxon>Eukaryota</taxon>
        <taxon>Viridiplantae</taxon>
        <taxon>Streptophyta</taxon>
        <taxon>Embryophyta</taxon>
        <taxon>Tracheophyta</taxon>
        <taxon>Spermatophyta</taxon>
        <taxon>Magnoliopsida</taxon>
        <taxon>eudicotyledons</taxon>
        <taxon>Gunneridae</taxon>
        <taxon>Pentapetalae</taxon>
        <taxon>rosids</taxon>
        <taxon>fabids</taxon>
        <taxon>Cucurbitales</taxon>
        <taxon>Cucurbitaceae</taxon>
        <taxon>Momordiceae</taxon>
        <taxon>Momordica</taxon>
    </lineage>
</organism>
<feature type="region of interest" description="Disordered" evidence="3">
    <location>
        <begin position="487"/>
        <end position="527"/>
    </location>
</feature>
<feature type="compositionally biased region" description="Basic and acidic residues" evidence="3">
    <location>
        <begin position="77"/>
        <end position="94"/>
    </location>
</feature>
<evidence type="ECO:0000256" key="3">
    <source>
        <dbReference type="SAM" id="MobiDB-lite"/>
    </source>
</evidence>
<feature type="compositionally biased region" description="Basic and acidic residues" evidence="3">
    <location>
        <begin position="363"/>
        <end position="374"/>
    </location>
</feature>
<dbReference type="PANTHER" id="PTHR31471">
    <property type="entry name" value="OS02G0116800 PROTEIN"/>
    <property type="match status" value="1"/>
</dbReference>
<evidence type="ECO:0000259" key="4">
    <source>
        <dbReference type="Pfam" id="PF03763"/>
    </source>
</evidence>
<proteinExistence type="inferred from homology"/>
<feature type="compositionally biased region" description="Low complexity" evidence="3">
    <location>
        <begin position="328"/>
        <end position="340"/>
    </location>
</feature>
<feature type="domain" description="Remorin C-terminal" evidence="4">
    <location>
        <begin position="422"/>
        <end position="526"/>
    </location>
</feature>
<dbReference type="PANTHER" id="PTHR31471:SF49">
    <property type="entry name" value="REMORIN FAMILY PROTEIN"/>
    <property type="match status" value="1"/>
</dbReference>
<evidence type="ECO:0000313" key="6">
    <source>
        <dbReference type="RefSeq" id="XP_022146712.1"/>
    </source>
</evidence>
<accession>A0A6J1D0C1</accession>
<evidence type="ECO:0000313" key="5">
    <source>
        <dbReference type="Proteomes" id="UP000504603"/>
    </source>
</evidence>
<dbReference type="GeneID" id="111015849"/>
<feature type="region of interest" description="Disordered" evidence="3">
    <location>
        <begin position="278"/>
        <end position="374"/>
    </location>
</feature>
<dbReference type="AlphaFoldDB" id="A0A6J1D0C1"/>
<feature type="compositionally biased region" description="Basic and acidic residues" evidence="3">
    <location>
        <begin position="491"/>
        <end position="510"/>
    </location>
</feature>
<feature type="coiled-coil region" evidence="2">
    <location>
        <begin position="400"/>
        <end position="427"/>
    </location>
</feature>
<sequence length="535" mass="59962">MEYERIHKVQTGIISPSKLRMKLMGPHHHKKKDGSNSNSSRTSPSKLEDSEFVRNSLLATESGNFDEEVTSSCLEVPSEKVLDRSVSDPKHSDRSSGLPKEFLSKENGEAVRNRMQLCLKGDSCNSSTVHPSKLMEDENLDYDSNASSSSFEFHKGERSVHSSISRSHLRPMSSKWNDAEKWIMNRQNNGLTANYPKKNVPQNQGNRMAVTNMVRVAPELNSELRSSIGRAVDAKQVDFCQPGMQMGPEKFSFVPGGTYSYADNVLIDPCSQIKDLKEVDHKPSSKASKEDSTGIPAVRAVSMRDMGTEMTPVPSQEPSRTATPVGASPLRSPTSSIPSTPRRDTPAPTPTEQFASGLQHSAENGKKELSEDEIKLKTRREILALGMQLGKTNIAAWASKDEPEKKRQNAENAAKEALERAEFEKRAAVWEEVEKSKHMARFKREEIQIQAWESQQKTKLEAEMRRVEAQVEQMRAQAEVKMMKKIAMTRQKSDEKRAAAECRKKQEAERTAAQAEHIRQTGRMPSSPYICCGWL</sequence>
<feature type="region of interest" description="Disordered" evidence="3">
    <location>
        <begin position="1"/>
        <end position="103"/>
    </location>
</feature>
<comment type="similarity">
    <text evidence="1">Belongs to the remorin family.</text>
</comment>
<protein>
    <submittedName>
        <fullName evidence="6">Uncharacterized protein LOC111015849</fullName>
    </submittedName>
</protein>
<feature type="compositionally biased region" description="Basic residues" evidence="3">
    <location>
        <begin position="19"/>
        <end position="32"/>
    </location>
</feature>